<dbReference type="Proteomes" id="UP001595711">
    <property type="component" value="Unassembled WGS sequence"/>
</dbReference>
<dbReference type="EMBL" id="JBHRYJ010000002">
    <property type="protein sequence ID" value="MFC3676485.1"/>
    <property type="molecule type" value="Genomic_DNA"/>
</dbReference>
<accession>A0ABV7VG85</accession>
<name>A0ABV7VG85_9PROT</name>
<dbReference type="InterPro" id="IPR018715">
    <property type="entry name" value="DUF2239"/>
</dbReference>
<gene>
    <name evidence="1" type="ORF">ACFOOQ_13085</name>
</gene>
<dbReference type="Pfam" id="PF09998">
    <property type="entry name" value="DUF2239"/>
    <property type="match status" value="1"/>
</dbReference>
<evidence type="ECO:0000313" key="1">
    <source>
        <dbReference type="EMBL" id="MFC3676485.1"/>
    </source>
</evidence>
<reference evidence="2" key="1">
    <citation type="journal article" date="2019" name="Int. J. Syst. Evol. Microbiol.">
        <title>The Global Catalogue of Microorganisms (GCM) 10K type strain sequencing project: providing services to taxonomists for standard genome sequencing and annotation.</title>
        <authorList>
            <consortium name="The Broad Institute Genomics Platform"/>
            <consortium name="The Broad Institute Genome Sequencing Center for Infectious Disease"/>
            <person name="Wu L."/>
            <person name="Ma J."/>
        </authorList>
    </citation>
    <scope>NUCLEOTIDE SEQUENCE [LARGE SCALE GENOMIC DNA]</scope>
    <source>
        <strain evidence="2">KCTC 42182</strain>
    </source>
</reference>
<sequence length="184" mass="19454">MTDRLSIACTAFEGPRLLAAGPLSAVALAVKAAGGGGLVFEDATGRVIDLDLRGSDAEILARLQPSAPAAEPRGRGRPKLGVTAREVTLLPRHWDWLAAQPGGASVALRKLVEQAMRDGRQTRRVAQEAAYRVMTALAGDLPGYEEAIRALFAGDSAGLATHSAGWPADIRTYVTRLAFNRETP</sequence>
<dbReference type="RefSeq" id="WP_379727196.1">
    <property type="nucleotide sequence ID" value="NZ_JBHRYJ010000002.1"/>
</dbReference>
<keyword evidence="2" id="KW-1185">Reference proteome</keyword>
<comment type="caution">
    <text evidence="1">The sequence shown here is derived from an EMBL/GenBank/DDBJ whole genome shotgun (WGS) entry which is preliminary data.</text>
</comment>
<protein>
    <submittedName>
        <fullName evidence="1">DUF2239 family protein</fullName>
    </submittedName>
</protein>
<proteinExistence type="predicted"/>
<evidence type="ECO:0000313" key="2">
    <source>
        <dbReference type="Proteomes" id="UP001595711"/>
    </source>
</evidence>
<organism evidence="1 2">
    <name type="scientific">Ferrovibrio xuzhouensis</name>
    <dbReference type="NCBI Taxonomy" id="1576914"/>
    <lineage>
        <taxon>Bacteria</taxon>
        <taxon>Pseudomonadati</taxon>
        <taxon>Pseudomonadota</taxon>
        <taxon>Alphaproteobacteria</taxon>
        <taxon>Rhodospirillales</taxon>
        <taxon>Rhodospirillaceae</taxon>
        <taxon>Ferrovibrio</taxon>
    </lineage>
</organism>